<gene>
    <name evidence="2" type="ORF">UTRI_04871_B</name>
</gene>
<feature type="signal peptide" evidence="1">
    <location>
        <begin position="1"/>
        <end position="22"/>
    </location>
</feature>
<organism evidence="2 3">
    <name type="scientific">Ustilago trichophora</name>
    <dbReference type="NCBI Taxonomy" id="86804"/>
    <lineage>
        <taxon>Eukaryota</taxon>
        <taxon>Fungi</taxon>
        <taxon>Dikarya</taxon>
        <taxon>Basidiomycota</taxon>
        <taxon>Ustilaginomycotina</taxon>
        <taxon>Ustilaginomycetes</taxon>
        <taxon>Ustilaginales</taxon>
        <taxon>Ustilaginaceae</taxon>
        <taxon>Ustilago</taxon>
    </lineage>
</organism>
<protein>
    <submittedName>
        <fullName evidence="2">Uncharacterized protein</fullName>
    </submittedName>
</protein>
<name>A0A5C3EFL1_9BASI</name>
<proteinExistence type="predicted"/>
<evidence type="ECO:0000313" key="3">
    <source>
        <dbReference type="Proteomes" id="UP000324022"/>
    </source>
</evidence>
<sequence>MKFTPLLFLAAMLFALSGTLAAASLKRRMDPQLLSRLTDHWSKYAKYDRSRPLNVIQQGELNVPMLNVLKQRIGQIEKARWRLIQQERGRLRLGQLKELEQQFHPWYNLVPSDVTPERAFEYWNKFQEDLQKIVDIENIFDKLAPQVARSSH</sequence>
<evidence type="ECO:0000313" key="2">
    <source>
        <dbReference type="EMBL" id="SPO29403.1"/>
    </source>
</evidence>
<keyword evidence="1" id="KW-0732">Signal</keyword>
<dbReference type="EMBL" id="OOIN01000028">
    <property type="protein sequence ID" value="SPO29403.1"/>
    <property type="molecule type" value="Genomic_DNA"/>
</dbReference>
<dbReference type="Proteomes" id="UP000324022">
    <property type="component" value="Unassembled WGS sequence"/>
</dbReference>
<dbReference type="AlphaFoldDB" id="A0A5C3EFL1"/>
<feature type="chain" id="PRO_5023010708" evidence="1">
    <location>
        <begin position="23"/>
        <end position="152"/>
    </location>
</feature>
<reference evidence="2 3" key="1">
    <citation type="submission" date="2018-03" db="EMBL/GenBank/DDBJ databases">
        <authorList>
            <person name="Guldener U."/>
        </authorList>
    </citation>
    <scope>NUCLEOTIDE SEQUENCE [LARGE SCALE GENOMIC DNA]</scope>
    <source>
        <strain evidence="2 3">NBRC100155</strain>
    </source>
</reference>
<keyword evidence="3" id="KW-1185">Reference proteome</keyword>
<evidence type="ECO:0000256" key="1">
    <source>
        <dbReference type="SAM" id="SignalP"/>
    </source>
</evidence>
<accession>A0A5C3EFL1</accession>